<protein>
    <submittedName>
        <fullName evidence="2">Uncharacterized protein</fullName>
    </submittedName>
</protein>
<accession>A0A437AHM7</accession>
<organism evidence="2 3">
    <name type="scientific">Tubulinosema ratisbonensis</name>
    <dbReference type="NCBI Taxonomy" id="291195"/>
    <lineage>
        <taxon>Eukaryota</taxon>
        <taxon>Fungi</taxon>
        <taxon>Fungi incertae sedis</taxon>
        <taxon>Microsporidia</taxon>
        <taxon>Tubulinosematoidea</taxon>
        <taxon>Tubulinosematidae</taxon>
        <taxon>Tubulinosema</taxon>
    </lineage>
</organism>
<evidence type="ECO:0000256" key="1">
    <source>
        <dbReference type="SAM" id="SignalP"/>
    </source>
</evidence>
<name>A0A437AHM7_9MICR</name>
<keyword evidence="3" id="KW-1185">Reference proteome</keyword>
<feature type="chain" id="PRO_5019367291" evidence="1">
    <location>
        <begin position="16"/>
        <end position="283"/>
    </location>
</feature>
<evidence type="ECO:0000313" key="3">
    <source>
        <dbReference type="Proteomes" id="UP000282876"/>
    </source>
</evidence>
<dbReference type="EMBL" id="RCSS01000821">
    <property type="protein sequence ID" value="RVD90634.1"/>
    <property type="molecule type" value="Genomic_DNA"/>
</dbReference>
<proteinExistence type="predicted"/>
<dbReference type="AlphaFoldDB" id="A0A437AHM7"/>
<comment type="caution">
    <text evidence="2">The sequence shown here is derived from an EMBL/GenBank/DDBJ whole genome shotgun (WGS) entry which is preliminary data.</text>
</comment>
<sequence length="283" mass="33394">MILFIFFLKINTTSFYSSVYNSFQRANSYITQLSSIFFERDIHEKDLESNIEDKYTFGLTDFYLEDDYCIELFGKSKSDQVYKFYTLYSPSDSQNFEQDKELILLFNANDLSFLQKMFKDRIYPSDEEEKNKFVQKILRENYENKSVSAEEIRKTTIENNKNKKFMSLNDNEAQFLVQIQTKSSAFAPDTKNKPGSLEILDQLVYQKSITKLKTGKDFAKNLEEIVSVEDYMILQDNLNEMMCRVLEKKKYNLGAMVHGVEILFRFNGKYFFLSKAEVVNKDD</sequence>
<dbReference type="Proteomes" id="UP000282876">
    <property type="component" value="Unassembled WGS sequence"/>
</dbReference>
<feature type="signal peptide" evidence="1">
    <location>
        <begin position="1"/>
        <end position="15"/>
    </location>
</feature>
<gene>
    <name evidence="2" type="ORF">TUBRATIS_29450</name>
</gene>
<reference evidence="2 3" key="1">
    <citation type="submission" date="2018-10" db="EMBL/GenBank/DDBJ databases">
        <title>Draft genome sequence of the microsporidian Tubulinosema ratisbonensis.</title>
        <authorList>
            <person name="Polonais V."/>
            <person name="Peyretaillade E."/>
            <person name="Niehus S."/>
            <person name="Wawrzyniak I."/>
            <person name="Franchet A."/>
            <person name="Gaspin C."/>
            <person name="Reichstadt M."/>
            <person name="Belser C."/>
            <person name="Labadie K."/>
            <person name="Delbac F."/>
            <person name="Ferrandon D."/>
        </authorList>
    </citation>
    <scope>NUCLEOTIDE SEQUENCE [LARGE SCALE GENOMIC DNA]</scope>
    <source>
        <strain evidence="2 3">Franzen</strain>
    </source>
</reference>
<evidence type="ECO:0000313" key="2">
    <source>
        <dbReference type="EMBL" id="RVD90634.1"/>
    </source>
</evidence>
<keyword evidence="1" id="KW-0732">Signal</keyword>
<dbReference type="VEuPathDB" id="MicrosporidiaDB:TUBRATIS_29450"/>